<evidence type="ECO:0000313" key="2">
    <source>
        <dbReference type="EMBL" id="QIB38122.1"/>
    </source>
</evidence>
<reference evidence="2 3" key="1">
    <citation type="submission" date="2020-02" db="EMBL/GenBank/DDBJ databases">
        <title>Plant-Promoting Endophytic Bacterium Rhizobium oryzihabitans sp. nov., Isolated from the Root of Rice.</title>
        <authorList>
            <person name="zhao J."/>
            <person name="Zhang G."/>
        </authorList>
    </citation>
    <scope>NUCLEOTIDE SEQUENCE [LARGE SCALE GENOMIC DNA]</scope>
    <source>
        <strain evidence="2 3">M15</strain>
    </source>
</reference>
<organism evidence="2 3">
    <name type="scientific">Rhizobium oryzihabitans</name>
    <dbReference type="NCBI Taxonomy" id="2267833"/>
    <lineage>
        <taxon>Bacteria</taxon>
        <taxon>Pseudomonadati</taxon>
        <taxon>Pseudomonadota</taxon>
        <taxon>Alphaproteobacteria</taxon>
        <taxon>Hyphomicrobiales</taxon>
        <taxon>Rhizobiaceae</taxon>
        <taxon>Rhizobium/Agrobacterium group</taxon>
        <taxon>Rhizobium</taxon>
    </lineage>
</organism>
<feature type="transmembrane region" description="Helical" evidence="1">
    <location>
        <begin position="33"/>
        <end position="53"/>
    </location>
</feature>
<sequence length="85" mass="9382">MSQQVKSLAVVAVAVIPAIVTALLIAYFDDWRYRTGTFEIPVLVFVLMIALLAKNKRAIRMVLIWFSMCVGLPAALILASKLVFA</sequence>
<evidence type="ECO:0000256" key="1">
    <source>
        <dbReference type="SAM" id="Phobius"/>
    </source>
</evidence>
<dbReference type="KEGG" id="roy:G3A56_09075"/>
<keyword evidence="1" id="KW-0812">Transmembrane</keyword>
<keyword evidence="3" id="KW-1185">Reference proteome</keyword>
<feature type="transmembrane region" description="Helical" evidence="1">
    <location>
        <begin position="62"/>
        <end position="84"/>
    </location>
</feature>
<keyword evidence="1" id="KW-1133">Transmembrane helix</keyword>
<accession>A0A7L5BH26</accession>
<gene>
    <name evidence="2" type="ORF">G3A56_09075</name>
</gene>
<dbReference type="EMBL" id="CP048632">
    <property type="protein sequence ID" value="QIB38122.1"/>
    <property type="molecule type" value="Genomic_DNA"/>
</dbReference>
<evidence type="ECO:0000313" key="3">
    <source>
        <dbReference type="Proteomes" id="UP000464865"/>
    </source>
</evidence>
<protein>
    <submittedName>
        <fullName evidence="2">Uncharacterized protein</fullName>
    </submittedName>
</protein>
<dbReference type="RefSeq" id="WP_164056300.1">
    <property type="nucleotide sequence ID" value="NZ_CP048632.1"/>
</dbReference>
<name>A0A7L5BH26_9HYPH</name>
<proteinExistence type="predicted"/>
<dbReference type="Proteomes" id="UP000464865">
    <property type="component" value="Chromosome M15-11"/>
</dbReference>
<keyword evidence="1" id="KW-0472">Membrane</keyword>
<dbReference type="AlphaFoldDB" id="A0A7L5BH26"/>
<feature type="transmembrane region" description="Helical" evidence="1">
    <location>
        <begin position="7"/>
        <end position="27"/>
    </location>
</feature>